<feature type="domain" description="WAP" evidence="2">
    <location>
        <begin position="291"/>
        <end position="335"/>
    </location>
</feature>
<feature type="domain" description="WAP" evidence="2">
    <location>
        <begin position="58"/>
        <end position="106"/>
    </location>
</feature>
<sequence>MGKVWTCLLPTTESPGYCPRAGSAIGPSCGTRCHNDTACSSGEKCCTRGCCTRCMLAEPAKAGFCPRKRAQRRAAACPNRCTDDRDCPGEHKCCFSGCGLACTPPDTGSHRAAVKPGVCPVVLRGSLGPCLEQCDTDSDCTGDDKCCTTGCGYICKPPTKGDSQKPGRCPRDFMRCLRLESPLCASDSSCPAGLKCCYWECRLRCIPPAEEKPGACPAAAPEGLTAPCSFPCLEDKDCLGAQKCCPLGCGSACLEPAQGKDAAGMAGRTPGAGRAASWGMLSRHTPSALSDQPKPSQGPTVQPGPFRERCRGDSDCPDVQKCCNSSCGHQCLPGAPGGEDGFCPVRAGLFPSYDCRAWCWHDGECPREEKCCLRGCDYVCLPPSQEKPGICPLAEETPLASCGTPCTKDWQCPGAEKCCNSSRCGYTCSAPEPDKPGECPKVRPQHPWQPCTEMDSCSHDRDCSRQEKCCFSGCAMHCTRPAQEHPGECPRAEPCWDTRRRRGRQCLDDSVCQREEKCCDTGCGWECVAVPRDTEDKADGQCVEECQADSQCPQGQRCTSSGCDHICMDIPGGEKPGLPARPSGDMCGCPGVPHGEVPQAKCLPAR</sequence>
<organism evidence="3 4">
    <name type="scientific">Zosterops borbonicus</name>
    <dbReference type="NCBI Taxonomy" id="364589"/>
    <lineage>
        <taxon>Eukaryota</taxon>
        <taxon>Metazoa</taxon>
        <taxon>Chordata</taxon>
        <taxon>Craniata</taxon>
        <taxon>Vertebrata</taxon>
        <taxon>Euteleostomi</taxon>
        <taxon>Archelosauria</taxon>
        <taxon>Archosauria</taxon>
        <taxon>Dinosauria</taxon>
        <taxon>Saurischia</taxon>
        <taxon>Theropoda</taxon>
        <taxon>Coelurosauria</taxon>
        <taxon>Aves</taxon>
        <taxon>Neognathae</taxon>
        <taxon>Neoaves</taxon>
        <taxon>Telluraves</taxon>
        <taxon>Australaves</taxon>
        <taxon>Passeriformes</taxon>
        <taxon>Sylvioidea</taxon>
        <taxon>Zosteropidae</taxon>
        <taxon>Zosterops</taxon>
    </lineage>
</organism>
<evidence type="ECO:0000313" key="3">
    <source>
        <dbReference type="EMBL" id="TRZ20790.1"/>
    </source>
</evidence>
<dbReference type="EMBL" id="SWJQ01000138">
    <property type="protein sequence ID" value="TRZ20790.1"/>
    <property type="molecule type" value="Genomic_DNA"/>
</dbReference>
<dbReference type="GO" id="GO:0045087">
    <property type="term" value="P:innate immune response"/>
    <property type="evidence" value="ECO:0007669"/>
    <property type="project" value="TreeGrafter"/>
</dbReference>
<name>A0A8K1GKU0_9PASS</name>
<feature type="region of interest" description="Disordered" evidence="1">
    <location>
        <begin position="284"/>
        <end position="306"/>
    </location>
</feature>
<feature type="domain" description="WAP" evidence="2">
    <location>
        <begin position="209"/>
        <end position="257"/>
    </location>
</feature>
<dbReference type="PROSITE" id="PS51390">
    <property type="entry name" value="WAP"/>
    <property type="match status" value="8"/>
</dbReference>
<dbReference type="GO" id="GO:0004867">
    <property type="term" value="F:serine-type endopeptidase inhibitor activity"/>
    <property type="evidence" value="ECO:0007669"/>
    <property type="project" value="TreeGrafter"/>
</dbReference>
<feature type="domain" description="WAP" evidence="2">
    <location>
        <begin position="112"/>
        <end position="159"/>
    </location>
</feature>
<dbReference type="InterPro" id="IPR036645">
    <property type="entry name" value="Elafin-like_sf"/>
</dbReference>
<dbReference type="InterPro" id="IPR008197">
    <property type="entry name" value="WAP_dom"/>
</dbReference>
<dbReference type="InterPro" id="IPR050514">
    <property type="entry name" value="WAP_four-disulfide_core"/>
</dbReference>
<accession>A0A8K1GKU0</accession>
<dbReference type="PANTHER" id="PTHR19441">
    <property type="entry name" value="WHEY ACDIC PROTEIN WAP"/>
    <property type="match status" value="1"/>
</dbReference>
<evidence type="ECO:0000313" key="4">
    <source>
        <dbReference type="Proteomes" id="UP000796761"/>
    </source>
</evidence>
<comment type="caution">
    <text evidence="3">The sequence shown here is derived from an EMBL/GenBank/DDBJ whole genome shotgun (WGS) entry which is preliminary data.</text>
</comment>
<evidence type="ECO:0000259" key="2">
    <source>
        <dbReference type="PROSITE" id="PS51390"/>
    </source>
</evidence>
<feature type="domain" description="WAP" evidence="2">
    <location>
        <begin position="435"/>
        <end position="482"/>
    </location>
</feature>
<feature type="compositionally biased region" description="Polar residues" evidence="1">
    <location>
        <begin position="284"/>
        <end position="300"/>
    </location>
</feature>
<dbReference type="PANTHER" id="PTHR19441:SF95">
    <property type="entry name" value="PERLWAPIN ISOFORM X1"/>
    <property type="match status" value="1"/>
</dbReference>
<dbReference type="GO" id="GO:0005615">
    <property type="term" value="C:extracellular space"/>
    <property type="evidence" value="ECO:0007669"/>
    <property type="project" value="TreeGrafter"/>
</dbReference>
<dbReference type="PRINTS" id="PR00003">
    <property type="entry name" value="4DISULPHCORE"/>
</dbReference>
<dbReference type="OrthoDB" id="4473401at2759"/>
<feature type="domain" description="WAP" evidence="2">
    <location>
        <begin position="384"/>
        <end position="432"/>
    </location>
</feature>
<dbReference type="GO" id="GO:0019731">
    <property type="term" value="P:antibacterial humoral response"/>
    <property type="evidence" value="ECO:0007669"/>
    <property type="project" value="TreeGrafter"/>
</dbReference>
<dbReference type="SUPFAM" id="SSF57256">
    <property type="entry name" value="Elafin-like"/>
    <property type="match status" value="10"/>
</dbReference>
<dbReference type="CDD" id="cd00199">
    <property type="entry name" value="WAP"/>
    <property type="match status" value="1"/>
</dbReference>
<dbReference type="Pfam" id="PF00095">
    <property type="entry name" value="WAP"/>
    <property type="match status" value="11"/>
</dbReference>
<dbReference type="SMART" id="SM00217">
    <property type="entry name" value="WAP"/>
    <property type="match status" value="10"/>
</dbReference>
<feature type="domain" description="WAP" evidence="2">
    <location>
        <begin position="11"/>
        <end position="57"/>
    </location>
</feature>
<evidence type="ECO:0000256" key="1">
    <source>
        <dbReference type="SAM" id="MobiDB-lite"/>
    </source>
</evidence>
<reference evidence="3" key="1">
    <citation type="submission" date="2019-04" db="EMBL/GenBank/DDBJ databases">
        <title>Genome assembly of Zosterops borbonicus 15179.</title>
        <authorList>
            <person name="Leroy T."/>
            <person name="Anselmetti Y."/>
            <person name="Tilak M.-K."/>
            <person name="Nabholz B."/>
        </authorList>
    </citation>
    <scope>NUCLEOTIDE SEQUENCE</scope>
    <source>
        <strain evidence="3">HGM_15179</strain>
        <tissue evidence="3">Muscle</tissue>
    </source>
</reference>
<dbReference type="Proteomes" id="UP000796761">
    <property type="component" value="Unassembled WGS sequence"/>
</dbReference>
<keyword evidence="4" id="KW-1185">Reference proteome</keyword>
<dbReference type="Gene3D" id="4.10.75.10">
    <property type="entry name" value="Elafin-like"/>
    <property type="match status" value="11"/>
</dbReference>
<dbReference type="AlphaFoldDB" id="A0A8K1GKU0"/>
<gene>
    <name evidence="3" type="ORF">HGM15179_006268</name>
</gene>
<proteinExistence type="predicted"/>
<feature type="domain" description="WAP" evidence="2">
    <location>
        <begin position="162"/>
        <end position="208"/>
    </location>
</feature>
<protein>
    <recommendedName>
        <fullName evidence="2">WAP domain-containing protein</fullName>
    </recommendedName>
</protein>